<feature type="chain" id="PRO_5010287216" description="Outer membrane protein beta-barrel domain-containing protein" evidence="1">
    <location>
        <begin position="21"/>
        <end position="204"/>
    </location>
</feature>
<feature type="signal peptide" evidence="1">
    <location>
        <begin position="1"/>
        <end position="20"/>
    </location>
</feature>
<evidence type="ECO:0000313" key="2">
    <source>
        <dbReference type="EMBL" id="SIT92300.1"/>
    </source>
</evidence>
<organism evidence="2 3">
    <name type="scientific">Pontibacter indicus</name>
    <dbReference type="NCBI Taxonomy" id="1317125"/>
    <lineage>
        <taxon>Bacteria</taxon>
        <taxon>Pseudomonadati</taxon>
        <taxon>Bacteroidota</taxon>
        <taxon>Cytophagia</taxon>
        <taxon>Cytophagales</taxon>
        <taxon>Hymenobacteraceae</taxon>
        <taxon>Pontibacter</taxon>
    </lineage>
</organism>
<evidence type="ECO:0008006" key="4">
    <source>
        <dbReference type="Google" id="ProtNLM"/>
    </source>
</evidence>
<dbReference type="EMBL" id="FTPP01000002">
    <property type="protein sequence ID" value="SIT92300.1"/>
    <property type="molecule type" value="Genomic_DNA"/>
</dbReference>
<name>A0A1R3XKX8_9BACT</name>
<dbReference type="RefSeq" id="WP_244554710.1">
    <property type="nucleotide sequence ID" value="NZ_FTPP01000002.1"/>
</dbReference>
<gene>
    <name evidence="2" type="ORF">SAMN05444128_2796</name>
</gene>
<accession>A0A1R3XKX8</accession>
<evidence type="ECO:0000313" key="3">
    <source>
        <dbReference type="Proteomes" id="UP000187181"/>
    </source>
</evidence>
<keyword evidence="3" id="KW-1185">Reference proteome</keyword>
<reference evidence="3" key="1">
    <citation type="submission" date="2017-01" db="EMBL/GenBank/DDBJ databases">
        <authorList>
            <person name="Varghese N."/>
            <person name="Submissions S."/>
        </authorList>
    </citation>
    <scope>NUCLEOTIDE SEQUENCE [LARGE SCALE GENOMIC DNA]</scope>
    <source>
        <strain evidence="3">LP100</strain>
    </source>
</reference>
<sequence length="204" mass="21929">MTKSFLLTCLGIGCLYQVHAQDLPQEATVPVATPSESTYKPVRLLLGGALELGGDNVAKVYFTNGQDQSVKAGQGGSVSVGAQFQFKGIDRLLLRTTVGYKYLTTQADNAHIRLTRVPIHLTANWMAHKNVRLGAGLVTHQAIKFHADGIGDNMTFDAATGPVFEVAYRGIGLSYTAMTYKDQTNHTYSANAIGLTVSGVLPKR</sequence>
<proteinExistence type="predicted"/>
<keyword evidence="1" id="KW-0732">Signal</keyword>
<dbReference type="Proteomes" id="UP000187181">
    <property type="component" value="Unassembled WGS sequence"/>
</dbReference>
<dbReference type="AlphaFoldDB" id="A0A1R3XKX8"/>
<protein>
    <recommendedName>
        <fullName evidence="4">Outer membrane protein beta-barrel domain-containing protein</fullName>
    </recommendedName>
</protein>
<evidence type="ECO:0000256" key="1">
    <source>
        <dbReference type="SAM" id="SignalP"/>
    </source>
</evidence>